<dbReference type="Proteomes" id="UP001383192">
    <property type="component" value="Unassembled WGS sequence"/>
</dbReference>
<evidence type="ECO:0000313" key="10">
    <source>
        <dbReference type="Proteomes" id="UP001383192"/>
    </source>
</evidence>
<protein>
    <submittedName>
        <fullName evidence="9">Golgi uridine diphosphate-N-acetylglucosamine transporter</fullName>
    </submittedName>
</protein>
<reference evidence="9 10" key="1">
    <citation type="submission" date="2024-01" db="EMBL/GenBank/DDBJ databases">
        <title>A draft genome for a cacao thread blight-causing isolate of Paramarasmius palmivorus.</title>
        <authorList>
            <person name="Baruah I.K."/>
            <person name="Bukari Y."/>
            <person name="Amoako-Attah I."/>
            <person name="Meinhardt L.W."/>
            <person name="Bailey B.A."/>
            <person name="Cohen S.P."/>
        </authorList>
    </citation>
    <scope>NUCLEOTIDE SEQUENCE [LARGE SCALE GENOMIC DNA]</scope>
    <source>
        <strain evidence="9 10">GH-12</strain>
    </source>
</reference>
<evidence type="ECO:0000256" key="7">
    <source>
        <dbReference type="SAM" id="MobiDB-lite"/>
    </source>
</evidence>
<evidence type="ECO:0000256" key="5">
    <source>
        <dbReference type="ARBA" id="ARBA00022989"/>
    </source>
</evidence>
<dbReference type="EMBL" id="JAYKXP010000022">
    <property type="protein sequence ID" value="KAK7045995.1"/>
    <property type="molecule type" value="Genomic_DNA"/>
</dbReference>
<keyword evidence="6 8" id="KW-0472">Membrane</keyword>
<name>A0AAW0D0Y1_9AGAR</name>
<feature type="transmembrane region" description="Helical" evidence="8">
    <location>
        <begin position="49"/>
        <end position="72"/>
    </location>
</feature>
<organism evidence="9 10">
    <name type="scientific">Paramarasmius palmivorus</name>
    <dbReference type="NCBI Taxonomy" id="297713"/>
    <lineage>
        <taxon>Eukaryota</taxon>
        <taxon>Fungi</taxon>
        <taxon>Dikarya</taxon>
        <taxon>Basidiomycota</taxon>
        <taxon>Agaricomycotina</taxon>
        <taxon>Agaricomycetes</taxon>
        <taxon>Agaricomycetidae</taxon>
        <taxon>Agaricales</taxon>
        <taxon>Marasmiineae</taxon>
        <taxon>Marasmiaceae</taxon>
        <taxon>Paramarasmius</taxon>
    </lineage>
</organism>
<evidence type="ECO:0000256" key="2">
    <source>
        <dbReference type="ARBA" id="ARBA00022448"/>
    </source>
</evidence>
<dbReference type="InterPro" id="IPR013657">
    <property type="entry name" value="SCL35B1-4/HUT1"/>
</dbReference>
<evidence type="ECO:0000256" key="3">
    <source>
        <dbReference type="ARBA" id="ARBA00022597"/>
    </source>
</evidence>
<feature type="compositionally biased region" description="Basic and acidic residues" evidence="7">
    <location>
        <begin position="22"/>
        <end position="42"/>
    </location>
</feature>
<feature type="transmembrane region" description="Helical" evidence="8">
    <location>
        <begin position="84"/>
        <end position="108"/>
    </location>
</feature>
<dbReference type="Pfam" id="PF08449">
    <property type="entry name" value="UAA"/>
    <property type="match status" value="1"/>
</dbReference>
<evidence type="ECO:0000256" key="4">
    <source>
        <dbReference type="ARBA" id="ARBA00022692"/>
    </source>
</evidence>
<dbReference type="AlphaFoldDB" id="A0AAW0D0Y1"/>
<evidence type="ECO:0000256" key="6">
    <source>
        <dbReference type="ARBA" id="ARBA00023136"/>
    </source>
</evidence>
<dbReference type="GO" id="GO:0005462">
    <property type="term" value="F:UDP-N-acetylglucosamine transmembrane transporter activity"/>
    <property type="evidence" value="ECO:0007669"/>
    <property type="project" value="TreeGrafter"/>
</dbReference>
<feature type="region of interest" description="Disordered" evidence="7">
    <location>
        <begin position="1"/>
        <end position="42"/>
    </location>
</feature>
<keyword evidence="5 8" id="KW-1133">Transmembrane helix</keyword>
<evidence type="ECO:0000256" key="1">
    <source>
        <dbReference type="ARBA" id="ARBA00004127"/>
    </source>
</evidence>
<accession>A0AAW0D0Y1</accession>
<comment type="subcellular location">
    <subcellularLocation>
        <location evidence="1">Endomembrane system</location>
        <topology evidence="1">Multi-pass membrane protein</topology>
    </subcellularLocation>
</comment>
<evidence type="ECO:0000256" key="8">
    <source>
        <dbReference type="SAM" id="Phobius"/>
    </source>
</evidence>
<gene>
    <name evidence="9" type="primary">YEA4_2</name>
    <name evidence="9" type="ORF">VNI00_006990</name>
</gene>
<evidence type="ECO:0000313" key="9">
    <source>
        <dbReference type="EMBL" id="KAK7045995.1"/>
    </source>
</evidence>
<dbReference type="GO" id="GO:0005464">
    <property type="term" value="F:UDP-xylose transmembrane transporter activity"/>
    <property type="evidence" value="ECO:0007669"/>
    <property type="project" value="TreeGrafter"/>
</dbReference>
<dbReference type="PANTHER" id="PTHR10778">
    <property type="entry name" value="SOLUTE CARRIER FAMILY 35 MEMBER B"/>
    <property type="match status" value="1"/>
</dbReference>
<feature type="transmembrane region" description="Helical" evidence="8">
    <location>
        <begin position="169"/>
        <end position="189"/>
    </location>
</feature>
<sequence length="376" mass="41415">MSFGTPIANGGESSLTQRRKQDKQTPNDSRNHTDKLERRSDPGVKLSDAGFALVDYSSILAMVFGGCCANVWTYEQLLMLNPRIGSALTFSQMVFITVQSIPLFLILPRNTQGKATSWIPRLKPRQVPLAEWILQVFVLTSGTLLNNWAFAFNVPLAVMIVFRSAEDTLAYEALLLSGLAVSMLLGYFVLKRRYNVYQVVSVLIVSVGVVLATLSKSSSASTKTSAHDNLNDYAIGISMLVVSLLLTGVLGILQEKAYKKYGPCWQEGVFYTVSAFTYITFLANFELAKHFLALPAFLFLGADLKQGFASLSENKASSTASWLMLAANLATQLICVSGVNRLTSVAGVLRFNESDTHDKEGNQPVHKRMVVWWLES</sequence>
<keyword evidence="2" id="KW-0813">Transport</keyword>
<proteinExistence type="predicted"/>
<dbReference type="GO" id="GO:0005789">
    <property type="term" value="C:endoplasmic reticulum membrane"/>
    <property type="evidence" value="ECO:0007669"/>
    <property type="project" value="TreeGrafter"/>
</dbReference>
<feature type="transmembrane region" description="Helical" evidence="8">
    <location>
        <begin position="196"/>
        <end position="214"/>
    </location>
</feature>
<comment type="caution">
    <text evidence="9">The sequence shown here is derived from an EMBL/GenBank/DDBJ whole genome shotgun (WGS) entry which is preliminary data.</text>
</comment>
<feature type="transmembrane region" description="Helical" evidence="8">
    <location>
        <begin position="234"/>
        <end position="253"/>
    </location>
</feature>
<keyword evidence="10" id="KW-1185">Reference proteome</keyword>
<dbReference type="PANTHER" id="PTHR10778:SF4">
    <property type="entry name" value="NUCLEOTIDE SUGAR TRANSPORTER SLC35B4"/>
    <property type="match status" value="1"/>
</dbReference>
<keyword evidence="3" id="KW-0762">Sugar transport</keyword>
<dbReference type="GO" id="GO:0000139">
    <property type="term" value="C:Golgi membrane"/>
    <property type="evidence" value="ECO:0007669"/>
    <property type="project" value="TreeGrafter"/>
</dbReference>
<keyword evidence="4 8" id="KW-0812">Transmembrane</keyword>